<dbReference type="STRING" id="429701.A0A2G9GFE3"/>
<feature type="transmembrane region" description="Helical" evidence="1">
    <location>
        <begin position="139"/>
        <end position="160"/>
    </location>
</feature>
<comment type="caution">
    <text evidence="2">The sequence shown here is derived from an EMBL/GenBank/DDBJ whole genome shotgun (WGS) entry which is preliminary data.</text>
</comment>
<gene>
    <name evidence="2" type="ORF">CDL12_23457</name>
</gene>
<feature type="transmembrane region" description="Helical" evidence="1">
    <location>
        <begin position="172"/>
        <end position="195"/>
    </location>
</feature>
<feature type="transmembrane region" description="Helical" evidence="1">
    <location>
        <begin position="87"/>
        <end position="107"/>
    </location>
</feature>
<feature type="transmembrane region" description="Helical" evidence="1">
    <location>
        <begin position="52"/>
        <end position="75"/>
    </location>
</feature>
<evidence type="ECO:0000256" key="1">
    <source>
        <dbReference type="SAM" id="Phobius"/>
    </source>
</evidence>
<keyword evidence="1" id="KW-1133">Transmembrane helix</keyword>
<keyword evidence="1" id="KW-0812">Transmembrane</keyword>
<dbReference type="PANTHER" id="PTHR34116:SF9">
    <property type="entry name" value="OS08G0346600 PROTEIN"/>
    <property type="match status" value="1"/>
</dbReference>
<dbReference type="OrthoDB" id="539709at2759"/>
<sequence>MRKLLYLPPTAAFLPPPLSSPSPSPLLQFPDLTAREGFFFSSVPVAESAFDLATICFIAVLLFLSLLAFSFILYFRLRSRRLIHLENFNSLWTVRLLLVSLISVWAFNEILRLPLVWRNYIYQIVPSITLPQQANICKLQVVLSLGFFEPGFLITLLFLVNVSIKKRKPSRIWALVSLLMICSPITLLQIVFVYFNPLEGKLPRFMHGSSVVGNDFSGEKTVLCTYPFFSCVIFGVFAVAYSMAFLLSCWRVLALVINKGIRNRINVLAVSVMVALSVQIVCLSLSWLWMPEDSAYGFVELAMFLFVTVSMAVAEVILVLRPITDALAVGADLQRRTTEGGAGERFISL</sequence>
<dbReference type="Proteomes" id="UP000231279">
    <property type="component" value="Unassembled WGS sequence"/>
</dbReference>
<keyword evidence="1" id="KW-0472">Membrane</keyword>
<dbReference type="AlphaFoldDB" id="A0A2G9GFE3"/>
<proteinExistence type="predicted"/>
<keyword evidence="3" id="KW-1185">Reference proteome</keyword>
<protein>
    <submittedName>
        <fullName evidence="2">Uncharacterized protein</fullName>
    </submittedName>
</protein>
<dbReference type="EMBL" id="NKXS01005306">
    <property type="protein sequence ID" value="PIN04011.1"/>
    <property type="molecule type" value="Genomic_DNA"/>
</dbReference>
<evidence type="ECO:0000313" key="2">
    <source>
        <dbReference type="EMBL" id="PIN04011.1"/>
    </source>
</evidence>
<feature type="transmembrane region" description="Helical" evidence="1">
    <location>
        <begin position="265"/>
        <end position="289"/>
    </location>
</feature>
<organism evidence="2 3">
    <name type="scientific">Handroanthus impetiginosus</name>
    <dbReference type="NCBI Taxonomy" id="429701"/>
    <lineage>
        <taxon>Eukaryota</taxon>
        <taxon>Viridiplantae</taxon>
        <taxon>Streptophyta</taxon>
        <taxon>Embryophyta</taxon>
        <taxon>Tracheophyta</taxon>
        <taxon>Spermatophyta</taxon>
        <taxon>Magnoliopsida</taxon>
        <taxon>eudicotyledons</taxon>
        <taxon>Gunneridae</taxon>
        <taxon>Pentapetalae</taxon>
        <taxon>asterids</taxon>
        <taxon>lamiids</taxon>
        <taxon>Lamiales</taxon>
        <taxon>Bignoniaceae</taxon>
        <taxon>Crescentiina</taxon>
        <taxon>Tabebuia alliance</taxon>
        <taxon>Handroanthus</taxon>
    </lineage>
</organism>
<accession>A0A2G9GFE3</accession>
<evidence type="ECO:0000313" key="3">
    <source>
        <dbReference type="Proteomes" id="UP000231279"/>
    </source>
</evidence>
<name>A0A2G9GFE3_9LAMI</name>
<dbReference type="PANTHER" id="PTHR34116">
    <property type="entry name" value="PLASMINOGEN ACTIVATOR INHIBITOR"/>
    <property type="match status" value="1"/>
</dbReference>
<feature type="transmembrane region" description="Helical" evidence="1">
    <location>
        <begin position="301"/>
        <end position="320"/>
    </location>
</feature>
<feature type="transmembrane region" description="Helical" evidence="1">
    <location>
        <begin position="226"/>
        <end position="253"/>
    </location>
</feature>
<reference evidence="3" key="1">
    <citation type="journal article" date="2018" name="Gigascience">
        <title>Genome assembly of the Pink Ipe (Handroanthus impetiginosus, Bignoniaceae), a highly valued, ecologically keystone Neotropical timber forest tree.</title>
        <authorList>
            <person name="Silva-Junior O.B."/>
            <person name="Grattapaglia D."/>
            <person name="Novaes E."/>
            <person name="Collevatti R.G."/>
        </authorList>
    </citation>
    <scope>NUCLEOTIDE SEQUENCE [LARGE SCALE GENOMIC DNA]</scope>
    <source>
        <strain evidence="3">cv. UFG-1</strain>
    </source>
</reference>